<evidence type="ECO:0000256" key="5">
    <source>
        <dbReference type="SAM" id="Coils"/>
    </source>
</evidence>
<dbReference type="GO" id="GO:0008270">
    <property type="term" value="F:zinc ion binding"/>
    <property type="evidence" value="ECO:0007669"/>
    <property type="project" value="UniProtKB-KW"/>
</dbReference>
<dbReference type="Proteomes" id="UP000053328">
    <property type="component" value="Unassembled WGS sequence"/>
</dbReference>
<evidence type="ECO:0000256" key="2">
    <source>
        <dbReference type="ARBA" id="ARBA00022771"/>
    </source>
</evidence>
<feature type="compositionally biased region" description="Basic and acidic residues" evidence="6">
    <location>
        <begin position="72"/>
        <end position="81"/>
    </location>
</feature>
<dbReference type="EMBL" id="KN847498">
    <property type="protein sequence ID" value="KIW11835.1"/>
    <property type="molecule type" value="Genomic_DNA"/>
</dbReference>
<gene>
    <name evidence="8" type="ORF">PV08_09108</name>
</gene>
<dbReference type="InterPro" id="IPR017907">
    <property type="entry name" value="Znf_RING_CS"/>
</dbReference>
<dbReference type="InterPro" id="IPR007005">
    <property type="entry name" value="XAP5"/>
</dbReference>
<keyword evidence="2 4" id="KW-0863">Zinc-finger</keyword>
<feature type="compositionally biased region" description="Basic and acidic residues" evidence="6">
    <location>
        <begin position="740"/>
        <end position="750"/>
    </location>
</feature>
<dbReference type="Gene3D" id="3.30.40.10">
    <property type="entry name" value="Zinc/RING finger domain, C3HC4 (zinc finger)"/>
    <property type="match status" value="1"/>
</dbReference>
<dbReference type="PANTHER" id="PTHR12722:SF0">
    <property type="entry name" value="PROTEIN FAM50A"/>
    <property type="match status" value="1"/>
</dbReference>
<dbReference type="AlphaFoldDB" id="A0A0D2AZF0"/>
<dbReference type="OrthoDB" id="1562195at2759"/>
<evidence type="ECO:0000313" key="8">
    <source>
        <dbReference type="EMBL" id="KIW11835.1"/>
    </source>
</evidence>
<dbReference type="GO" id="GO:0006325">
    <property type="term" value="P:chromatin organization"/>
    <property type="evidence" value="ECO:0007669"/>
    <property type="project" value="TreeGrafter"/>
</dbReference>
<protein>
    <recommendedName>
        <fullName evidence="7">RING-type domain-containing protein</fullName>
    </recommendedName>
</protein>
<dbReference type="HOGENOM" id="CLU_406579_0_0_1"/>
<dbReference type="PROSITE" id="PS50089">
    <property type="entry name" value="ZF_RING_2"/>
    <property type="match status" value="1"/>
</dbReference>
<dbReference type="GO" id="GO:0005634">
    <property type="term" value="C:nucleus"/>
    <property type="evidence" value="ECO:0007669"/>
    <property type="project" value="InterPro"/>
</dbReference>
<feature type="region of interest" description="Disordered" evidence="6">
    <location>
        <begin position="674"/>
        <end position="750"/>
    </location>
</feature>
<dbReference type="RefSeq" id="XP_016232051.1">
    <property type="nucleotide sequence ID" value="XM_016383428.1"/>
</dbReference>
<reference evidence="8 9" key="1">
    <citation type="submission" date="2015-01" db="EMBL/GenBank/DDBJ databases">
        <title>The Genome Sequence of Exophiala spinifera CBS89968.</title>
        <authorList>
            <consortium name="The Broad Institute Genomics Platform"/>
            <person name="Cuomo C."/>
            <person name="de Hoog S."/>
            <person name="Gorbushina A."/>
            <person name="Stielow B."/>
            <person name="Teixiera M."/>
            <person name="Abouelleil A."/>
            <person name="Chapman S.B."/>
            <person name="Priest M."/>
            <person name="Young S.K."/>
            <person name="Wortman J."/>
            <person name="Nusbaum C."/>
            <person name="Birren B."/>
        </authorList>
    </citation>
    <scope>NUCLEOTIDE SEQUENCE [LARGE SCALE GENOMIC DNA]</scope>
    <source>
        <strain evidence="8 9">CBS 89968</strain>
    </source>
</reference>
<dbReference type="InterPro" id="IPR013083">
    <property type="entry name" value="Znf_RING/FYVE/PHD"/>
</dbReference>
<keyword evidence="3" id="KW-0862">Zinc</keyword>
<dbReference type="STRING" id="91928.A0A0D2AZF0"/>
<feature type="compositionally biased region" description="Low complexity" evidence="6">
    <location>
        <begin position="1"/>
        <end position="14"/>
    </location>
</feature>
<feature type="region of interest" description="Disordered" evidence="6">
    <location>
        <begin position="1"/>
        <end position="22"/>
    </location>
</feature>
<dbReference type="InterPro" id="IPR001841">
    <property type="entry name" value="Znf_RING"/>
</dbReference>
<evidence type="ECO:0000256" key="3">
    <source>
        <dbReference type="ARBA" id="ARBA00022833"/>
    </source>
</evidence>
<feature type="region of interest" description="Disordered" evidence="6">
    <location>
        <begin position="52"/>
        <end position="145"/>
    </location>
</feature>
<dbReference type="InterPro" id="IPR048337">
    <property type="entry name" value="FAM50A/XAP5_C"/>
</dbReference>
<dbReference type="GeneID" id="27336191"/>
<dbReference type="SUPFAM" id="SSF57850">
    <property type="entry name" value="RING/U-box"/>
    <property type="match status" value="1"/>
</dbReference>
<dbReference type="Pfam" id="PF04921">
    <property type="entry name" value="XAP5"/>
    <property type="match status" value="1"/>
</dbReference>
<evidence type="ECO:0000256" key="4">
    <source>
        <dbReference type="PROSITE-ProRule" id="PRU00175"/>
    </source>
</evidence>
<feature type="compositionally biased region" description="Low complexity" evidence="6">
    <location>
        <begin position="109"/>
        <end position="127"/>
    </location>
</feature>
<dbReference type="PROSITE" id="PS00518">
    <property type="entry name" value="ZF_RING_1"/>
    <property type="match status" value="1"/>
</dbReference>
<sequence>MANPSNPPSGTSTPRAFTSHSTTAEELLKSQTVGLVNLADFRKRRADVLEQKDKEARAAGANTPDVEDSDEAVTRRSDQPPKKKKKKKAAKGLLSFGEDENEDDGSGISTPAARSSRTSAEPSPETSGIARKLTPNPKSGLPPPRALTKAALAAEAAERERLRKEFLEMQEAVKESEIAVPFVFYDGASIPGGTVKVKKGDHIWLFLERCRKVGAELGVGGSANGSGATLKTIESSKKQWARVGVDDLMCVRGEVIVPHHYEFYYFIANKIPDPSREGRLLFEYSNTVVKKDEDAPLLRVPGQEKEIEGQKDDPTLTKVVDRRWYERNKHIYPASVWKEFKVGKEFEEMSKATLYLSLLETANRQTLAPEDMENPLICNNYLRQTCRAVLTREAVVTTCLHLFCVNCAQKAALLGSALDQRCCPACGSNLPNPEDAHQTRLNPTDNYKANVLSGFDPLTILDIASKAMSFWQYQSAQDTAYRHNVVRALMDEYSNLEARMEKASHEARIEIQTRQKKLDDLTMEYQDLRKRHEEMVASYREKDRKLNQTQKLYNALKQRAQAENMFPSFASKNVEQTLQSIESARRSDAGFIKPDMLRHEFPPRATSTQLGSGLQSRGDTQNSIEQLFPRLRSGNSVTGSVQREMSFKRTVPGSNLPKPGPSGTLLLREALKTNTRSSVNPSQLPPVAATDNTQPDQHIPGSVRNRPLHARKESISVQSHTEALPSAGAGRPGTAGLNDVNHKFDQIAGQ</sequence>
<proteinExistence type="predicted"/>
<name>A0A0D2AZF0_9EURO</name>
<dbReference type="VEuPathDB" id="FungiDB:PV08_09108"/>
<evidence type="ECO:0000313" key="9">
    <source>
        <dbReference type="Proteomes" id="UP000053328"/>
    </source>
</evidence>
<organism evidence="8 9">
    <name type="scientific">Exophiala spinifera</name>
    <dbReference type="NCBI Taxonomy" id="91928"/>
    <lineage>
        <taxon>Eukaryota</taxon>
        <taxon>Fungi</taxon>
        <taxon>Dikarya</taxon>
        <taxon>Ascomycota</taxon>
        <taxon>Pezizomycotina</taxon>
        <taxon>Eurotiomycetes</taxon>
        <taxon>Chaetothyriomycetidae</taxon>
        <taxon>Chaetothyriales</taxon>
        <taxon>Herpotrichiellaceae</taxon>
        <taxon>Exophiala</taxon>
    </lineage>
</organism>
<evidence type="ECO:0000256" key="1">
    <source>
        <dbReference type="ARBA" id="ARBA00022723"/>
    </source>
</evidence>
<evidence type="ECO:0000256" key="6">
    <source>
        <dbReference type="SAM" id="MobiDB-lite"/>
    </source>
</evidence>
<accession>A0A0D2AZF0</accession>
<evidence type="ECO:0000259" key="7">
    <source>
        <dbReference type="PROSITE" id="PS50089"/>
    </source>
</evidence>
<feature type="coiled-coil region" evidence="5">
    <location>
        <begin position="152"/>
        <end position="179"/>
    </location>
</feature>
<feature type="domain" description="RING-type" evidence="7">
    <location>
        <begin position="377"/>
        <end position="426"/>
    </location>
</feature>
<dbReference type="PANTHER" id="PTHR12722">
    <property type="entry name" value="XAP-5 PROTEIN-RELATED"/>
    <property type="match status" value="1"/>
</dbReference>
<feature type="coiled-coil region" evidence="5">
    <location>
        <begin position="486"/>
        <end position="559"/>
    </location>
</feature>
<keyword evidence="5" id="KW-0175">Coiled coil</keyword>
<keyword evidence="1" id="KW-0479">Metal-binding</keyword>
<keyword evidence="9" id="KW-1185">Reference proteome</keyword>